<comment type="caution">
    <text evidence="4">The sequence shown here is derived from an EMBL/GenBank/DDBJ whole genome shotgun (WGS) entry which is preliminary data.</text>
</comment>
<feature type="compositionally biased region" description="Basic residues" evidence="2">
    <location>
        <begin position="110"/>
        <end position="123"/>
    </location>
</feature>
<dbReference type="EMBL" id="WBVM01000002">
    <property type="protein sequence ID" value="KAB2809398.1"/>
    <property type="molecule type" value="Genomic_DNA"/>
</dbReference>
<reference evidence="4 5" key="1">
    <citation type="submission" date="2019-09" db="EMBL/GenBank/DDBJ databases">
        <title>Pimelobacter sp. isolated from Paulinella.</title>
        <authorList>
            <person name="Jeong S.E."/>
        </authorList>
    </citation>
    <scope>NUCLEOTIDE SEQUENCE [LARGE SCALE GENOMIC DNA]</scope>
    <source>
        <strain evidence="4 5">Pch-N</strain>
    </source>
</reference>
<protein>
    <submittedName>
        <fullName evidence="4">Alpha/beta hydrolase</fullName>
    </submittedName>
</protein>
<evidence type="ECO:0000256" key="1">
    <source>
        <dbReference type="ARBA" id="ARBA00022801"/>
    </source>
</evidence>
<feature type="compositionally biased region" description="Basic and acidic residues" evidence="2">
    <location>
        <begin position="13"/>
        <end position="24"/>
    </location>
</feature>
<dbReference type="Pfam" id="PF00561">
    <property type="entry name" value="Abhydrolase_1"/>
    <property type="match status" value="1"/>
</dbReference>
<dbReference type="InterPro" id="IPR029058">
    <property type="entry name" value="AB_hydrolase_fold"/>
</dbReference>
<sequence>MKTVLHPIWCDGVGDRGGRRDRERPKPKRRDRAVVREPRRAGVAHAPGAGRVVLAAHARQRPRPGVREPVEDGGARGGQRRRHPPALGRGLRPLPRGRPRGPARRPLDHQRRRHREHPLHRRDARAEPQRGRSGPRAQRPGDPRPRDRLVSESWRVNGIELAVAAAGDGPVVLLAHGFPDLGVTWHLQVPPLLDAGYRVLVPDMRGYGDSARPTARSAYAVREIGRDLIGLLDHEGVDRAHVVGHDWGAQCVWALGLDHPERLLSLTGLSVPHTRPAPAAPIEILRRRLGEEFYQVRFQAEGAAEQALERDTAATLAAAFADDFEAVGRPAGPRDRPAWMSADLFAHLVDVFRRTGFAGGLAYYRNIDDNWRAASAREPHLVEVPSLFLTGSADPVAAFMRVDDSLFADLRVVVVEGAGHWVHQQAPDRVGAELLDHLRRADELAGLVEG</sequence>
<feature type="compositionally biased region" description="Basic and acidic residues" evidence="2">
    <location>
        <begin position="65"/>
        <end position="74"/>
    </location>
</feature>
<evidence type="ECO:0000256" key="2">
    <source>
        <dbReference type="SAM" id="MobiDB-lite"/>
    </source>
</evidence>
<feature type="region of interest" description="Disordered" evidence="2">
    <location>
        <begin position="1"/>
        <end position="150"/>
    </location>
</feature>
<dbReference type="AlphaFoldDB" id="A0A7J5DVP3"/>
<dbReference type="PANTHER" id="PTHR43329">
    <property type="entry name" value="EPOXIDE HYDROLASE"/>
    <property type="match status" value="1"/>
</dbReference>
<dbReference type="SUPFAM" id="SSF53474">
    <property type="entry name" value="alpha/beta-Hydrolases"/>
    <property type="match status" value="1"/>
</dbReference>
<evidence type="ECO:0000313" key="5">
    <source>
        <dbReference type="Proteomes" id="UP000449906"/>
    </source>
</evidence>
<name>A0A7J5DVP3_NOCSI</name>
<accession>A0A7J5DVP3</accession>
<dbReference type="InterPro" id="IPR000639">
    <property type="entry name" value="Epox_hydrolase-like"/>
</dbReference>
<dbReference type="Gene3D" id="3.40.50.1820">
    <property type="entry name" value="alpha/beta hydrolase"/>
    <property type="match status" value="1"/>
</dbReference>
<evidence type="ECO:0000259" key="3">
    <source>
        <dbReference type="Pfam" id="PF00561"/>
    </source>
</evidence>
<proteinExistence type="predicted"/>
<feature type="compositionally biased region" description="Basic and acidic residues" evidence="2">
    <location>
        <begin position="139"/>
        <end position="150"/>
    </location>
</feature>
<gene>
    <name evidence="4" type="ORF">F9L07_20425</name>
</gene>
<evidence type="ECO:0000313" key="4">
    <source>
        <dbReference type="EMBL" id="KAB2809398.1"/>
    </source>
</evidence>
<dbReference type="InterPro" id="IPR000073">
    <property type="entry name" value="AB_hydrolase_1"/>
</dbReference>
<organism evidence="4 5">
    <name type="scientific">Nocardioides simplex</name>
    <name type="common">Arthrobacter simplex</name>
    <dbReference type="NCBI Taxonomy" id="2045"/>
    <lineage>
        <taxon>Bacteria</taxon>
        <taxon>Bacillati</taxon>
        <taxon>Actinomycetota</taxon>
        <taxon>Actinomycetes</taxon>
        <taxon>Propionibacteriales</taxon>
        <taxon>Nocardioidaceae</taxon>
        <taxon>Pimelobacter</taxon>
    </lineage>
</organism>
<keyword evidence="1 4" id="KW-0378">Hydrolase</keyword>
<dbReference type="Proteomes" id="UP000449906">
    <property type="component" value="Unassembled WGS sequence"/>
</dbReference>
<feature type="domain" description="AB hydrolase-1" evidence="3">
    <location>
        <begin position="170"/>
        <end position="423"/>
    </location>
</feature>
<dbReference type="PRINTS" id="PR00111">
    <property type="entry name" value="ABHYDROLASE"/>
</dbReference>
<dbReference type="PRINTS" id="PR00412">
    <property type="entry name" value="EPOXHYDRLASE"/>
</dbReference>
<feature type="compositionally biased region" description="Low complexity" evidence="2">
    <location>
        <begin position="85"/>
        <end position="94"/>
    </location>
</feature>
<dbReference type="GO" id="GO:0016787">
    <property type="term" value="F:hydrolase activity"/>
    <property type="evidence" value="ECO:0007669"/>
    <property type="project" value="UniProtKB-KW"/>
</dbReference>